<dbReference type="Pfam" id="PF12146">
    <property type="entry name" value="Hydrolase_4"/>
    <property type="match status" value="1"/>
</dbReference>
<keyword evidence="1" id="KW-0472">Membrane</keyword>
<dbReference type="EC" id="3.7.1.14" evidence="3"/>
<dbReference type="InterPro" id="IPR022742">
    <property type="entry name" value="Hydrolase_4"/>
</dbReference>
<protein>
    <submittedName>
        <fullName evidence="3">2-hydroxy-6-oxononadienedioate/2-hydroxy-6-oxononatrienedioate hydrolase</fullName>
        <ecNumber evidence="3">3.7.1.14</ecNumber>
    </submittedName>
</protein>
<feature type="domain" description="Serine aminopeptidase S33" evidence="2">
    <location>
        <begin position="50"/>
        <end position="130"/>
    </location>
</feature>
<evidence type="ECO:0000313" key="3">
    <source>
        <dbReference type="EMBL" id="QNO56358.1"/>
    </source>
</evidence>
<keyword evidence="1" id="KW-0812">Transmembrane</keyword>
<organism evidence="3">
    <name type="scientific">Candidatus Methanophaga sp. ANME-1 ERB7</name>
    <dbReference type="NCBI Taxonomy" id="2759913"/>
    <lineage>
        <taxon>Archaea</taxon>
        <taxon>Methanobacteriati</taxon>
        <taxon>Methanobacteriota</taxon>
        <taxon>Stenosarchaea group</taxon>
        <taxon>Methanomicrobia</taxon>
        <taxon>Candidatus Methanophagales</taxon>
        <taxon>Candidatus Methanophagaceae</taxon>
        <taxon>Candidatus Methanophaga</taxon>
    </lineage>
</organism>
<dbReference type="InterPro" id="IPR029058">
    <property type="entry name" value="AB_hydrolase_fold"/>
</dbReference>
<dbReference type="EMBL" id="MT631653">
    <property type="protein sequence ID" value="QNO56358.1"/>
    <property type="molecule type" value="Genomic_DNA"/>
</dbReference>
<name>A0A7G9Z7X4_9EURY</name>
<dbReference type="PANTHER" id="PTHR46331">
    <property type="entry name" value="VALACYCLOVIR HYDROLASE"/>
    <property type="match status" value="1"/>
</dbReference>
<reference evidence="3" key="1">
    <citation type="submission" date="2020-06" db="EMBL/GenBank/DDBJ databases">
        <title>Unique genomic features of the anaerobic methanotrophic archaea.</title>
        <authorList>
            <person name="Chadwick G.L."/>
            <person name="Skennerton C.T."/>
            <person name="Laso-Perez R."/>
            <person name="Leu A.O."/>
            <person name="Speth D.R."/>
            <person name="Yu H."/>
            <person name="Morgan-Lang C."/>
            <person name="Hatzenpichler R."/>
            <person name="Goudeau D."/>
            <person name="Malmstrom R."/>
            <person name="Brazelton W.J."/>
            <person name="Woyke T."/>
            <person name="Hallam S.J."/>
            <person name="Tyson G.W."/>
            <person name="Wegener G."/>
            <person name="Boetius A."/>
            <person name="Orphan V."/>
        </authorList>
    </citation>
    <scope>NUCLEOTIDE SEQUENCE</scope>
</reference>
<keyword evidence="3" id="KW-0378">Hydrolase</keyword>
<proteinExistence type="predicted"/>
<accession>A0A7G9Z7X4</accession>
<dbReference type="GO" id="GO:0017171">
    <property type="term" value="F:serine hydrolase activity"/>
    <property type="evidence" value="ECO:0007669"/>
    <property type="project" value="TreeGrafter"/>
</dbReference>
<dbReference type="AlphaFoldDB" id="A0A7G9Z7X4"/>
<dbReference type="Gene3D" id="3.40.50.1820">
    <property type="entry name" value="alpha/beta hydrolase"/>
    <property type="match status" value="1"/>
</dbReference>
<evidence type="ECO:0000259" key="2">
    <source>
        <dbReference type="Pfam" id="PF12146"/>
    </source>
</evidence>
<feature type="transmembrane region" description="Helical" evidence="1">
    <location>
        <begin position="12"/>
        <end position="29"/>
    </location>
</feature>
<gene>
    <name evidence="3" type="primary">mhpC</name>
    <name evidence="3" type="ORF">CHKFHCLN_00032</name>
</gene>
<sequence>MTLVLVGTTARMSFSFRFVLWVMLHIFSYESFVRGKIKYNYYEPSEQVIKAALDRAMETPKYAAYACFTKFTKNYDIRDKVSEIKVPTLILVGEKDKSTPVAMSKYLNSQIEGSKLHIVPDCKHMVMNDKSEELNEIMGAFIRLA</sequence>
<dbReference type="SUPFAM" id="SSF53474">
    <property type="entry name" value="alpha/beta-Hydrolases"/>
    <property type="match status" value="1"/>
</dbReference>
<dbReference type="PANTHER" id="PTHR46331:SF2">
    <property type="entry name" value="VALACYCLOVIR HYDROLASE"/>
    <property type="match status" value="1"/>
</dbReference>
<keyword evidence="1" id="KW-1133">Transmembrane helix</keyword>
<evidence type="ECO:0000256" key="1">
    <source>
        <dbReference type="SAM" id="Phobius"/>
    </source>
</evidence>